<name>A0A1M6Z8J6_XYLRU</name>
<dbReference type="Proteomes" id="UP000184130">
    <property type="component" value="Unassembled WGS sequence"/>
</dbReference>
<accession>A0A1M6Z8J6</accession>
<protein>
    <submittedName>
        <fullName evidence="1">Uncharacterized protein</fullName>
    </submittedName>
</protein>
<proteinExistence type="predicted"/>
<reference evidence="1 2" key="1">
    <citation type="submission" date="2016-11" db="EMBL/GenBank/DDBJ databases">
        <authorList>
            <person name="Jaros S."/>
            <person name="Januszkiewicz K."/>
            <person name="Wedrychowicz H."/>
        </authorList>
    </citation>
    <scope>NUCLEOTIDE SEQUENCE [LARGE SCALE GENOMIC DNA]</scope>
    <source>
        <strain evidence="1 2">KHT3</strain>
    </source>
</reference>
<sequence length="298" mass="34656">MTGKMKLYKCQFEPTERWLGCNCSLQSQEVLDKTMAEDFRGENIVVLTNTKEDKFYYHRHVLEPQLGAYFMLVANTRVARVANGTFGEKFFVDHPYLYVIIVPNKDQSLVLIEECPTCKHASSEVAKTLCHSLNIIFKGYGWKMKLIPCEGCAEYEQCVSFLANLIVDDTEKLHTLEALGEYNVELKRKENKQMSFRDYVVIGLEDRVTEWIRNEIRTATEPIDMMRPMRAFAELECFKSRPPIEVFKAEFGKEGMLKLSSYNGYMYTDNDKCSNDPIYDKIKERIKEEFGDSLPQKK</sequence>
<gene>
    <name evidence="1" type="ORF">SAMN05216463_1443</name>
</gene>
<evidence type="ECO:0000313" key="1">
    <source>
        <dbReference type="EMBL" id="SHL26772.1"/>
    </source>
</evidence>
<dbReference type="AlphaFoldDB" id="A0A1M6Z8J6"/>
<dbReference type="EMBL" id="FRBD01000044">
    <property type="protein sequence ID" value="SHL26772.1"/>
    <property type="molecule type" value="Genomic_DNA"/>
</dbReference>
<evidence type="ECO:0000313" key="2">
    <source>
        <dbReference type="Proteomes" id="UP000184130"/>
    </source>
</evidence>
<organism evidence="1 2">
    <name type="scientific">Xylanibacter ruminicola</name>
    <name type="common">Prevotella ruminicola</name>
    <dbReference type="NCBI Taxonomy" id="839"/>
    <lineage>
        <taxon>Bacteria</taxon>
        <taxon>Pseudomonadati</taxon>
        <taxon>Bacteroidota</taxon>
        <taxon>Bacteroidia</taxon>
        <taxon>Bacteroidales</taxon>
        <taxon>Prevotellaceae</taxon>
        <taxon>Xylanibacter</taxon>
    </lineage>
</organism>